<dbReference type="Proteomes" id="UP001610334">
    <property type="component" value="Unassembled WGS sequence"/>
</dbReference>
<evidence type="ECO:0000313" key="3">
    <source>
        <dbReference type="Proteomes" id="UP001610334"/>
    </source>
</evidence>
<dbReference type="Gene3D" id="3.30.9.10">
    <property type="entry name" value="D-Amino Acid Oxidase, subunit A, domain 2"/>
    <property type="match status" value="1"/>
</dbReference>
<dbReference type="EMBL" id="JBFXLT010000011">
    <property type="protein sequence ID" value="KAL2819207.1"/>
    <property type="molecule type" value="Genomic_DNA"/>
</dbReference>
<dbReference type="InterPro" id="IPR036188">
    <property type="entry name" value="FAD/NAD-bd_sf"/>
</dbReference>
<dbReference type="SUPFAM" id="SSF54373">
    <property type="entry name" value="FAD-linked reductases, C-terminal domain"/>
    <property type="match status" value="1"/>
</dbReference>
<dbReference type="PANTHER" id="PTHR13847">
    <property type="entry name" value="SARCOSINE DEHYDROGENASE-RELATED"/>
    <property type="match status" value="1"/>
</dbReference>
<organism evidence="2 3">
    <name type="scientific">Aspergillus granulosus</name>
    <dbReference type="NCBI Taxonomy" id="176169"/>
    <lineage>
        <taxon>Eukaryota</taxon>
        <taxon>Fungi</taxon>
        <taxon>Dikarya</taxon>
        <taxon>Ascomycota</taxon>
        <taxon>Pezizomycotina</taxon>
        <taxon>Eurotiomycetes</taxon>
        <taxon>Eurotiomycetidae</taxon>
        <taxon>Eurotiales</taxon>
        <taxon>Aspergillaceae</taxon>
        <taxon>Aspergillus</taxon>
        <taxon>Aspergillus subgen. Nidulantes</taxon>
    </lineage>
</organism>
<dbReference type="SUPFAM" id="SSF51905">
    <property type="entry name" value="FAD/NAD(P)-binding domain"/>
    <property type="match status" value="1"/>
</dbReference>
<sequence length="393" mass="42320">MAAQQTSDIVIIGGGIVGSALAYFLTTSGDGKKVTVIDRTFAQLKGSTGCAPGFVGQFNESEVLTRLAKDSVKEYLKIPGGFDPVGGLEVATSNAGLERLNWRLTTAKERGLKAKIISALEAAELAPDLVKPNNVAALHFPEDGTANATVIAAFFQSEARTKGAELCEAEVNEIHRANGRVTGVTTSAGFIEAPTIILATGIWTPSLADFDIPVPVIPVAHPYMYGGHHEPKSYKSPFVRYPEYHVYARDHGAFFGLGSYDHKPLAEQPKGTAVGNWVEEFDATLDRALKLIPEKTELAAREKFNGIFSMTPDNMPLVGEIPVAKGLYVAAAVWVTHAAGSAKFLTRMLRGEPVDAGVQKALDPTRFQGRDLESLKRESLLCYNSIYSTHESL</sequence>
<dbReference type="Gene3D" id="3.50.50.60">
    <property type="entry name" value="FAD/NAD(P)-binding domain"/>
    <property type="match status" value="1"/>
</dbReference>
<name>A0ABR4HWW3_9EURO</name>
<dbReference type="InterPro" id="IPR006076">
    <property type="entry name" value="FAD-dep_OxRdtase"/>
</dbReference>
<accession>A0ABR4HWW3</accession>
<gene>
    <name evidence="2" type="ORF">BJX63DRAFT_382700</name>
</gene>
<comment type="caution">
    <text evidence="2">The sequence shown here is derived from an EMBL/GenBank/DDBJ whole genome shotgun (WGS) entry which is preliminary data.</text>
</comment>
<evidence type="ECO:0000313" key="2">
    <source>
        <dbReference type="EMBL" id="KAL2819207.1"/>
    </source>
</evidence>
<dbReference type="PANTHER" id="PTHR13847:SF193">
    <property type="entry name" value="PYRUVATE DEHYDROGENASE PHOSPHATASE REGULATORY SUBUNIT, MITOCHONDRIAL"/>
    <property type="match status" value="1"/>
</dbReference>
<evidence type="ECO:0000259" key="1">
    <source>
        <dbReference type="Pfam" id="PF01266"/>
    </source>
</evidence>
<protein>
    <submittedName>
        <fullName evidence="2">FAD dependent oxidoreductase</fullName>
    </submittedName>
</protein>
<reference evidence="2 3" key="1">
    <citation type="submission" date="2024-07" db="EMBL/GenBank/DDBJ databases">
        <title>Section-level genome sequencing and comparative genomics of Aspergillus sections Usti and Cavernicolus.</title>
        <authorList>
            <consortium name="Lawrence Berkeley National Laboratory"/>
            <person name="Nybo J.L."/>
            <person name="Vesth T.C."/>
            <person name="Theobald S."/>
            <person name="Frisvad J.C."/>
            <person name="Larsen T.O."/>
            <person name="Kjaerboelling I."/>
            <person name="Rothschild-Mancinelli K."/>
            <person name="Lyhne E.K."/>
            <person name="Kogle M.E."/>
            <person name="Barry K."/>
            <person name="Clum A."/>
            <person name="Na H."/>
            <person name="Ledsgaard L."/>
            <person name="Lin J."/>
            <person name="Lipzen A."/>
            <person name="Kuo A."/>
            <person name="Riley R."/>
            <person name="Mondo S."/>
            <person name="Labutti K."/>
            <person name="Haridas S."/>
            <person name="Pangalinan J."/>
            <person name="Salamov A.A."/>
            <person name="Simmons B.A."/>
            <person name="Magnuson J.K."/>
            <person name="Chen J."/>
            <person name="Drula E."/>
            <person name="Henrissat B."/>
            <person name="Wiebenga A."/>
            <person name="Lubbers R.J."/>
            <person name="Gomes A.C."/>
            <person name="Makela M.R."/>
            <person name="Stajich J."/>
            <person name="Grigoriev I.V."/>
            <person name="Mortensen U.H."/>
            <person name="De Vries R.P."/>
            <person name="Baker S.E."/>
            <person name="Andersen M.R."/>
        </authorList>
    </citation>
    <scope>NUCLEOTIDE SEQUENCE [LARGE SCALE GENOMIC DNA]</scope>
    <source>
        <strain evidence="2 3">CBS 588.65</strain>
    </source>
</reference>
<proteinExistence type="predicted"/>
<feature type="domain" description="FAD dependent oxidoreductase" evidence="1">
    <location>
        <begin position="8"/>
        <end position="347"/>
    </location>
</feature>
<dbReference type="Pfam" id="PF01266">
    <property type="entry name" value="DAO"/>
    <property type="match status" value="1"/>
</dbReference>
<keyword evidence="3" id="KW-1185">Reference proteome</keyword>